<dbReference type="InterPro" id="IPR036514">
    <property type="entry name" value="SGNH_hydro_sf"/>
</dbReference>
<organism evidence="2 3">
    <name type="scientific">Geobacillus subterraneus</name>
    <dbReference type="NCBI Taxonomy" id="129338"/>
    <lineage>
        <taxon>Bacteria</taxon>
        <taxon>Bacillati</taxon>
        <taxon>Bacillota</taxon>
        <taxon>Bacilli</taxon>
        <taxon>Bacillales</taxon>
        <taxon>Anoxybacillaceae</taxon>
        <taxon>Geobacillus</taxon>
    </lineage>
</organism>
<gene>
    <name evidence="2" type="ORF">GS3922_08375</name>
</gene>
<dbReference type="PANTHER" id="PTHR30383">
    <property type="entry name" value="THIOESTERASE 1/PROTEASE 1/LYSOPHOSPHOLIPASE L1"/>
    <property type="match status" value="1"/>
</dbReference>
<protein>
    <submittedName>
        <fullName evidence="2">GDSL family lipase</fullName>
    </submittedName>
</protein>
<keyword evidence="3" id="KW-1185">Reference proteome</keyword>
<dbReference type="InterPro" id="IPR013830">
    <property type="entry name" value="SGNH_hydro"/>
</dbReference>
<dbReference type="RefSeq" id="WP_063165964.1">
    <property type="nucleotide sequence ID" value="NZ_CP014342.1"/>
</dbReference>
<sequence>MRPRPGIVALVIAVAALSAVLWLGGLALAVQDQFFTAAKPPVEQKQPPANEIKERDEEIDIVALGDSLTRGTGDESGKGYVGYMVDDLRKQSDASIRVTNLAIRGLRSDGLLRQLGQPEIQRQIAMADLIVMTIGGNDLFRGGEALELNMKELNAAKRQYVANLDRIFAMLRRLNSGAVIFAIGLYNPFSDLDDAKRTSAVVRDWNFASAEVAARYPNIVAVPTFDLFALHVNDYLYSDHFHPNKEGYKRIGERVASLITLTEENGR</sequence>
<evidence type="ECO:0000313" key="2">
    <source>
        <dbReference type="EMBL" id="AMX83673.1"/>
    </source>
</evidence>
<dbReference type="InterPro" id="IPR051532">
    <property type="entry name" value="Ester_Hydrolysis_Enzymes"/>
</dbReference>
<dbReference type="PANTHER" id="PTHR30383:SF27">
    <property type="entry name" value="SPORE GERMINATION LIPASE LIPC"/>
    <property type="match status" value="1"/>
</dbReference>
<reference evidence="2 3" key="1">
    <citation type="submission" date="2016-02" db="EMBL/GenBank/DDBJ databases">
        <title>Complete genome sequence of Geobacillus subterraneus KCTC 3922T.</title>
        <authorList>
            <person name="Lee D.-W."/>
            <person name="Lee Y.-J."/>
            <person name="Lee S.-J."/>
            <person name="Park G.-S."/>
            <person name="Lee S.-J."/>
            <person name="Shin J.-H."/>
        </authorList>
    </citation>
    <scope>NUCLEOTIDE SEQUENCE [LARGE SCALE GENOMIC DNA]</scope>
    <source>
        <strain evidence="2 3">KCTC 3922</strain>
    </source>
</reference>
<evidence type="ECO:0000313" key="3">
    <source>
        <dbReference type="Proteomes" id="UP000076226"/>
    </source>
</evidence>
<dbReference type="SUPFAM" id="SSF52266">
    <property type="entry name" value="SGNH hydrolase"/>
    <property type="match status" value="1"/>
</dbReference>
<evidence type="ECO:0000259" key="1">
    <source>
        <dbReference type="Pfam" id="PF13472"/>
    </source>
</evidence>
<dbReference type="EMBL" id="CP014342">
    <property type="protein sequence ID" value="AMX83673.1"/>
    <property type="molecule type" value="Genomic_DNA"/>
</dbReference>
<dbReference type="Proteomes" id="UP000076226">
    <property type="component" value="Chromosome"/>
</dbReference>
<dbReference type="CDD" id="cd04506">
    <property type="entry name" value="SGNH_hydrolase_YpmR_like"/>
    <property type="match status" value="1"/>
</dbReference>
<proteinExistence type="predicted"/>
<feature type="domain" description="SGNH hydrolase-type esterase" evidence="1">
    <location>
        <begin position="63"/>
        <end position="250"/>
    </location>
</feature>
<name>A0ABM6ABK4_9BACL</name>
<dbReference type="Pfam" id="PF13472">
    <property type="entry name" value="Lipase_GDSL_2"/>
    <property type="match status" value="1"/>
</dbReference>
<accession>A0ABM6ABK4</accession>
<dbReference type="Gene3D" id="3.40.50.1110">
    <property type="entry name" value="SGNH hydrolase"/>
    <property type="match status" value="1"/>
</dbReference>